<reference evidence="2" key="1">
    <citation type="journal article" date="2014" name="Front. Microbiol.">
        <title>High frequency of phylogenetically diverse reductive dehalogenase-homologous genes in deep subseafloor sedimentary metagenomes.</title>
        <authorList>
            <person name="Kawai M."/>
            <person name="Futagami T."/>
            <person name="Toyoda A."/>
            <person name="Takaki Y."/>
            <person name="Nishi S."/>
            <person name="Hori S."/>
            <person name="Arai W."/>
            <person name="Tsubouchi T."/>
            <person name="Morono Y."/>
            <person name="Uchiyama I."/>
            <person name="Ito T."/>
            <person name="Fujiyama A."/>
            <person name="Inagaki F."/>
            <person name="Takami H."/>
        </authorList>
    </citation>
    <scope>NUCLEOTIDE SEQUENCE</scope>
    <source>
        <strain evidence="2">Expedition CK06-06</strain>
    </source>
</reference>
<dbReference type="SUPFAM" id="SSF46785">
    <property type="entry name" value="Winged helix' DNA-binding domain"/>
    <property type="match status" value="1"/>
</dbReference>
<dbReference type="InterPro" id="IPR036390">
    <property type="entry name" value="WH_DNA-bd_sf"/>
</dbReference>
<dbReference type="InterPro" id="IPR011991">
    <property type="entry name" value="ArsR-like_HTH"/>
</dbReference>
<dbReference type="InterPro" id="IPR005149">
    <property type="entry name" value="Tscrpt_reg_PadR_N"/>
</dbReference>
<dbReference type="Gene3D" id="1.10.10.10">
    <property type="entry name" value="Winged helix-like DNA-binding domain superfamily/Winged helix DNA-binding domain"/>
    <property type="match status" value="1"/>
</dbReference>
<evidence type="ECO:0000259" key="1">
    <source>
        <dbReference type="Pfam" id="PF03551"/>
    </source>
</evidence>
<comment type="caution">
    <text evidence="2">The sequence shown here is derived from an EMBL/GenBank/DDBJ whole genome shotgun (WGS) entry which is preliminary data.</text>
</comment>
<organism evidence="2">
    <name type="scientific">marine sediment metagenome</name>
    <dbReference type="NCBI Taxonomy" id="412755"/>
    <lineage>
        <taxon>unclassified sequences</taxon>
        <taxon>metagenomes</taxon>
        <taxon>ecological metagenomes</taxon>
    </lineage>
</organism>
<gene>
    <name evidence="2" type="ORF">S01H1_57564</name>
</gene>
<proteinExistence type="predicted"/>
<feature type="domain" description="Transcription regulator PadR N-terminal" evidence="1">
    <location>
        <begin position="11"/>
        <end position="71"/>
    </location>
</feature>
<evidence type="ECO:0000313" key="2">
    <source>
        <dbReference type="EMBL" id="GAG14275.1"/>
    </source>
</evidence>
<dbReference type="PANTHER" id="PTHR43252">
    <property type="entry name" value="TRANSCRIPTIONAL REGULATOR YQJI"/>
    <property type="match status" value="1"/>
</dbReference>
<dbReference type="AlphaFoldDB" id="X0V7Z2"/>
<dbReference type="PANTHER" id="PTHR43252:SF2">
    <property type="entry name" value="TRANSCRIPTION REGULATOR, PADR-LIKE FAMILY"/>
    <property type="match status" value="1"/>
</dbReference>
<name>X0V7Z2_9ZZZZ</name>
<sequence>MSVISKPKKQILLILSNEPRHGYEIAKLANLPMGSIYDHLAELVEAGFIKCEKKERRKIYQLTKKGEMLLKALE</sequence>
<dbReference type="InterPro" id="IPR036388">
    <property type="entry name" value="WH-like_DNA-bd_sf"/>
</dbReference>
<accession>X0V7Z2</accession>
<dbReference type="EMBL" id="BARS01037546">
    <property type="protein sequence ID" value="GAG14275.1"/>
    <property type="molecule type" value="Genomic_DNA"/>
</dbReference>
<protein>
    <recommendedName>
        <fullName evidence="1">Transcription regulator PadR N-terminal domain-containing protein</fullName>
    </recommendedName>
</protein>
<dbReference type="CDD" id="cd00090">
    <property type="entry name" value="HTH_ARSR"/>
    <property type="match status" value="1"/>
</dbReference>
<dbReference type="Pfam" id="PF03551">
    <property type="entry name" value="PadR"/>
    <property type="match status" value="1"/>
</dbReference>